<dbReference type="Proteomes" id="UP001448207">
    <property type="component" value="Unassembled WGS sequence"/>
</dbReference>
<evidence type="ECO:0000256" key="2">
    <source>
        <dbReference type="SAM" id="MobiDB-lite"/>
    </source>
</evidence>
<gene>
    <name evidence="3" type="ORF">J3Q64DRAFT_1076808</name>
</gene>
<sequence>MKTMEEYPTENQEDWNTNQSSDVDESSENVSNLSSHLIRPSKRQRQKHSEYNEPPDSGSVAAVEEPIGWSMSLTFTGLTLQTSTKTISDLHMFVQEVSRQLSRDFGSECLPEDWDLDDIEAYEEELDEELDEDSYLVTTPIFPITALMACTEKNILIKSNSKPKVVKLNAAESLIKANMSEILTSLEILHDNSDFDTIACPQVAILLRQLRKFIKPSSEHTTVIDSIYHNPILYVVICTAYAALCTFGIQKKTPKSVPLLYNSCVIAATDLILTLFLQNWDNNFTYPLLVSATLLAWIETDITGRTTPTKTGGSLIHISLRVLSGCEWDVSSKKWLSLASSLVYLDIYSAIFLQQGPYLGGDASAIILKKLFSTPIHPLSNEHESVLLESQLMSFFCQVISLFYHNDSKDIRVKKLDVDILLTLVQDIERWEHSLPAWAKWTNEVAPALAGFKAHMHMIHNMVKILLFRPFCTEFTSPSLGVLMANEQTHTRTTFLDLSTTAADRLVYCLSKVHISESVPYWVTAAGGLVRDVLERVQMSFDSDEETVEELRRIEERLKTSEAKYQSKIKTKTILN</sequence>
<protein>
    <submittedName>
        <fullName evidence="3">Uncharacterized protein</fullName>
    </submittedName>
</protein>
<keyword evidence="1" id="KW-0175">Coiled coil</keyword>
<organism evidence="3 4">
    <name type="scientific">Phycomyces blakesleeanus</name>
    <dbReference type="NCBI Taxonomy" id="4837"/>
    <lineage>
        <taxon>Eukaryota</taxon>
        <taxon>Fungi</taxon>
        <taxon>Fungi incertae sedis</taxon>
        <taxon>Mucoromycota</taxon>
        <taxon>Mucoromycotina</taxon>
        <taxon>Mucoromycetes</taxon>
        <taxon>Mucorales</taxon>
        <taxon>Phycomycetaceae</taxon>
        <taxon>Phycomyces</taxon>
    </lineage>
</organism>
<accession>A0ABR3BG67</accession>
<evidence type="ECO:0000256" key="1">
    <source>
        <dbReference type="SAM" id="Coils"/>
    </source>
</evidence>
<evidence type="ECO:0000313" key="3">
    <source>
        <dbReference type="EMBL" id="KAL0097860.1"/>
    </source>
</evidence>
<dbReference type="CDD" id="cd12148">
    <property type="entry name" value="fungal_TF_MHR"/>
    <property type="match status" value="1"/>
</dbReference>
<name>A0ABR3BG67_PHYBL</name>
<comment type="caution">
    <text evidence="3">The sequence shown here is derived from an EMBL/GenBank/DDBJ whole genome shotgun (WGS) entry which is preliminary data.</text>
</comment>
<feature type="coiled-coil region" evidence="1">
    <location>
        <begin position="544"/>
        <end position="571"/>
    </location>
</feature>
<evidence type="ECO:0000313" key="4">
    <source>
        <dbReference type="Proteomes" id="UP001448207"/>
    </source>
</evidence>
<feature type="region of interest" description="Disordered" evidence="2">
    <location>
        <begin position="1"/>
        <end position="61"/>
    </location>
</feature>
<proteinExistence type="predicted"/>
<reference evidence="3 4" key="1">
    <citation type="submission" date="2024-04" db="EMBL/GenBank/DDBJ databases">
        <title>Symmetric and asymmetric DNA N6-adenine methylation regulates different biological responses in Mucorales.</title>
        <authorList>
            <consortium name="Lawrence Berkeley National Laboratory"/>
            <person name="Lax C."/>
            <person name="Mondo S.J."/>
            <person name="Osorio-Concepcion M."/>
            <person name="Muszewska A."/>
            <person name="Corrochano-Luque M."/>
            <person name="Gutierrez G."/>
            <person name="Riley R."/>
            <person name="Lipzen A."/>
            <person name="Guo J."/>
            <person name="Hundley H."/>
            <person name="Amirebrahimi M."/>
            <person name="Ng V."/>
            <person name="Lorenzo-Gutierrez D."/>
            <person name="Binder U."/>
            <person name="Yang J."/>
            <person name="Song Y."/>
            <person name="Canovas D."/>
            <person name="Navarro E."/>
            <person name="Freitag M."/>
            <person name="Gabaldon T."/>
            <person name="Grigoriev I.V."/>
            <person name="Corrochano L.M."/>
            <person name="Nicolas F.E."/>
            <person name="Garre V."/>
        </authorList>
    </citation>
    <scope>NUCLEOTIDE SEQUENCE [LARGE SCALE GENOMIC DNA]</scope>
    <source>
        <strain evidence="3 4">L51</strain>
    </source>
</reference>
<dbReference type="EMBL" id="JBCLYO010000001">
    <property type="protein sequence ID" value="KAL0097860.1"/>
    <property type="molecule type" value="Genomic_DNA"/>
</dbReference>
<keyword evidence="4" id="KW-1185">Reference proteome</keyword>